<dbReference type="PANTHER" id="PTHR35134:SF2">
    <property type="entry name" value="NUCLEOTIDASE YQFW-RELATED"/>
    <property type="match status" value="1"/>
</dbReference>
<accession>A0A1F5ZTF5</accession>
<evidence type="ECO:0008006" key="5">
    <source>
        <dbReference type="Google" id="ProtNLM"/>
    </source>
</evidence>
<comment type="similarity">
    <text evidence="1">Belongs to the 5'(3')-deoxyribonucleotidase family.</text>
</comment>
<feature type="active site" description="Nucleophile" evidence="2">
    <location>
        <position position="8"/>
    </location>
</feature>
<dbReference type="InterPro" id="IPR010708">
    <property type="entry name" value="5'(3')-deoxyribonucleotidase"/>
</dbReference>
<proteinExistence type="inferred from homology"/>
<dbReference type="EMBL" id="MFJM01000072">
    <property type="protein sequence ID" value="OGG15768.1"/>
    <property type="molecule type" value="Genomic_DNA"/>
</dbReference>
<evidence type="ECO:0000256" key="2">
    <source>
        <dbReference type="PIRSR" id="PIRSR610708-1"/>
    </source>
</evidence>
<evidence type="ECO:0000313" key="3">
    <source>
        <dbReference type="EMBL" id="OGG15768.1"/>
    </source>
</evidence>
<dbReference type="SUPFAM" id="SSF56784">
    <property type="entry name" value="HAD-like"/>
    <property type="match status" value="1"/>
</dbReference>
<evidence type="ECO:0000313" key="4">
    <source>
        <dbReference type="Proteomes" id="UP000176253"/>
    </source>
</evidence>
<protein>
    <recommendedName>
        <fullName evidence="5">Nucleotidase</fullName>
    </recommendedName>
</protein>
<organism evidence="3 4">
    <name type="scientific">Candidatus Gottesmanbacteria bacterium RIFCSPHIGHO2_02_FULL_39_14</name>
    <dbReference type="NCBI Taxonomy" id="1798383"/>
    <lineage>
        <taxon>Bacteria</taxon>
        <taxon>Candidatus Gottesmaniibacteriota</taxon>
    </lineage>
</organism>
<feature type="active site" description="Proton donor" evidence="2">
    <location>
        <position position="10"/>
    </location>
</feature>
<dbReference type="Proteomes" id="UP000176253">
    <property type="component" value="Unassembled WGS sequence"/>
</dbReference>
<dbReference type="GO" id="GO:0009264">
    <property type="term" value="P:deoxyribonucleotide catabolic process"/>
    <property type="evidence" value="ECO:0007669"/>
    <property type="project" value="InterPro"/>
</dbReference>
<dbReference type="InterPro" id="IPR023214">
    <property type="entry name" value="HAD_sf"/>
</dbReference>
<gene>
    <name evidence="3" type="ORF">A3D78_04670</name>
</gene>
<dbReference type="AlphaFoldDB" id="A0A1F5ZTF5"/>
<dbReference type="Pfam" id="PF06941">
    <property type="entry name" value="NT5C"/>
    <property type="match status" value="1"/>
</dbReference>
<evidence type="ECO:0000256" key="1">
    <source>
        <dbReference type="ARBA" id="ARBA00009589"/>
    </source>
</evidence>
<comment type="caution">
    <text evidence="3">The sequence shown here is derived from an EMBL/GenBank/DDBJ whole genome shotgun (WGS) entry which is preliminary data.</text>
</comment>
<sequence length="215" mass="25650">MKVKIGIDIDNVLAESYPAYLDKFNSRFDAEVKLEQIREFYFLNRYIEENSIKHGKEMVDFIDEMVFDEKFQLEIPPIEEAINVINNWVKKGYDIHYVTSRPVEIRKITIDWLKKHGFWVQKAKVDLFDSEKRYQSDVPYKKEIANKYRINVFIEDAIEIALGMEIPVFLFDRPWNQGKLTKNIIRVYSWQEIEKKMTTVLGDFGDKNFECGLQE</sequence>
<dbReference type="PANTHER" id="PTHR35134">
    <property type="entry name" value="NUCLEOTIDASE YQFW-RELATED"/>
    <property type="match status" value="1"/>
</dbReference>
<dbReference type="GO" id="GO:0008253">
    <property type="term" value="F:5'-nucleotidase activity"/>
    <property type="evidence" value="ECO:0007669"/>
    <property type="project" value="InterPro"/>
</dbReference>
<dbReference type="Gene3D" id="3.40.50.1000">
    <property type="entry name" value="HAD superfamily/HAD-like"/>
    <property type="match status" value="1"/>
</dbReference>
<name>A0A1F5ZTF5_9BACT</name>
<reference evidence="3 4" key="1">
    <citation type="journal article" date="2016" name="Nat. Commun.">
        <title>Thousands of microbial genomes shed light on interconnected biogeochemical processes in an aquifer system.</title>
        <authorList>
            <person name="Anantharaman K."/>
            <person name="Brown C.T."/>
            <person name="Hug L.A."/>
            <person name="Sharon I."/>
            <person name="Castelle C.J."/>
            <person name="Probst A.J."/>
            <person name="Thomas B.C."/>
            <person name="Singh A."/>
            <person name="Wilkins M.J."/>
            <person name="Karaoz U."/>
            <person name="Brodie E.L."/>
            <person name="Williams K.H."/>
            <person name="Hubbard S.S."/>
            <person name="Banfield J.F."/>
        </authorList>
    </citation>
    <scope>NUCLEOTIDE SEQUENCE [LARGE SCALE GENOMIC DNA]</scope>
</reference>
<dbReference type="InterPro" id="IPR052419">
    <property type="entry name" value="5_3-deoxyribonucleotidase-like"/>
</dbReference>
<dbReference type="InterPro" id="IPR036412">
    <property type="entry name" value="HAD-like_sf"/>
</dbReference>